<dbReference type="EC" id="2.4.-.-" evidence="2"/>
<accession>A0ABT4VS55</accession>
<dbReference type="InterPro" id="IPR029044">
    <property type="entry name" value="Nucleotide-diphossugar_trans"/>
</dbReference>
<dbReference type="InterPro" id="IPR001173">
    <property type="entry name" value="Glyco_trans_2-like"/>
</dbReference>
<evidence type="ECO:0000313" key="2">
    <source>
        <dbReference type="EMBL" id="MDA4847548.1"/>
    </source>
</evidence>
<proteinExistence type="predicted"/>
<organism evidence="2 3">
    <name type="scientific">Hoeflea poritis</name>
    <dbReference type="NCBI Taxonomy" id="2993659"/>
    <lineage>
        <taxon>Bacteria</taxon>
        <taxon>Pseudomonadati</taxon>
        <taxon>Pseudomonadota</taxon>
        <taxon>Alphaproteobacteria</taxon>
        <taxon>Hyphomicrobiales</taxon>
        <taxon>Rhizobiaceae</taxon>
        <taxon>Hoeflea</taxon>
    </lineage>
</organism>
<sequence>MVLPITVVVPTYNVMTMLPRHVAAMRAWMPHVEKVVVVDSYSQDGTSDYLSANLTGHNVEILRHPPGLYESWNFGVSHADTPFVYFSTVGDTISRDGLTALCQTAVSLDCDVVISPPRLMTDRGKLAEQSWPIHQIISLYGIRSPLLLSEEVATYISTRYLPASILGSSASNLYRTDCLRKLPFPCEFGQIGDVAWGALYATQVSFGVYPETISDFVHHKRQRPWDSVTYGKRSCMLFELASDQVLARRQSEKPANTAERHMPETDVLLRHWIQASIKRRMLDLDLREERSSGAYWMLNPRAWRLRWARNRALAAERPLERQLDDMIRPAIEDSLPTSGQAAV</sequence>
<dbReference type="Proteomes" id="UP001148313">
    <property type="component" value="Unassembled WGS sequence"/>
</dbReference>
<keyword evidence="2" id="KW-0808">Transferase</keyword>
<dbReference type="Pfam" id="PF00535">
    <property type="entry name" value="Glycos_transf_2"/>
    <property type="match status" value="1"/>
</dbReference>
<name>A0ABT4VS55_9HYPH</name>
<reference evidence="2" key="1">
    <citation type="submission" date="2022-11" db="EMBL/GenBank/DDBJ databases">
        <title>Hoeflea poritis sp. nov., isolated from scleractinian coral Porites lutea.</title>
        <authorList>
            <person name="Zhang G."/>
            <person name="Wei Q."/>
            <person name="Cai L."/>
        </authorList>
    </citation>
    <scope>NUCLEOTIDE SEQUENCE</scope>
    <source>
        <strain evidence="2">E7-10</strain>
    </source>
</reference>
<dbReference type="SUPFAM" id="SSF53448">
    <property type="entry name" value="Nucleotide-diphospho-sugar transferases"/>
    <property type="match status" value="1"/>
</dbReference>
<dbReference type="Gene3D" id="3.90.550.10">
    <property type="entry name" value="Spore Coat Polysaccharide Biosynthesis Protein SpsA, Chain A"/>
    <property type="match status" value="1"/>
</dbReference>
<evidence type="ECO:0000313" key="3">
    <source>
        <dbReference type="Proteomes" id="UP001148313"/>
    </source>
</evidence>
<dbReference type="RefSeq" id="WP_271091377.1">
    <property type="nucleotide sequence ID" value="NZ_JAPJZH010000013.1"/>
</dbReference>
<protein>
    <submittedName>
        <fullName evidence="2">Glycosyltransferase</fullName>
        <ecNumber evidence="2">2.4.-.-</ecNumber>
    </submittedName>
</protein>
<dbReference type="CDD" id="cd00761">
    <property type="entry name" value="Glyco_tranf_GTA_type"/>
    <property type="match status" value="1"/>
</dbReference>
<feature type="domain" description="Glycosyltransferase 2-like" evidence="1">
    <location>
        <begin position="6"/>
        <end position="117"/>
    </location>
</feature>
<evidence type="ECO:0000259" key="1">
    <source>
        <dbReference type="Pfam" id="PF00535"/>
    </source>
</evidence>
<gene>
    <name evidence="2" type="ORF">OOZ53_19460</name>
</gene>
<keyword evidence="3" id="KW-1185">Reference proteome</keyword>
<dbReference type="GO" id="GO:0016757">
    <property type="term" value="F:glycosyltransferase activity"/>
    <property type="evidence" value="ECO:0007669"/>
    <property type="project" value="UniProtKB-KW"/>
</dbReference>
<dbReference type="EMBL" id="JAPJZH010000013">
    <property type="protein sequence ID" value="MDA4847548.1"/>
    <property type="molecule type" value="Genomic_DNA"/>
</dbReference>
<keyword evidence="2" id="KW-0328">Glycosyltransferase</keyword>
<comment type="caution">
    <text evidence="2">The sequence shown here is derived from an EMBL/GenBank/DDBJ whole genome shotgun (WGS) entry which is preliminary data.</text>
</comment>